<comment type="subcellular location">
    <subcellularLocation>
        <location evidence="1">Membrane</location>
        <topology evidence="1">Multi-pass membrane protein</topology>
    </subcellularLocation>
</comment>
<feature type="transmembrane region" description="Helical" evidence="5">
    <location>
        <begin position="54"/>
        <end position="78"/>
    </location>
</feature>
<reference evidence="7 8" key="1">
    <citation type="journal article" date="2013" name="Int. J. Syst. Evol. Microbiol.">
        <title>Ilumatobacter nonamiense sp. nov. and Ilumatobacter coccineum sp. nov., isolated from seashore sand.</title>
        <authorList>
            <person name="Matsumoto A."/>
            <person name="Kasai H."/>
            <person name="Matsuo Y."/>
            <person name="Shizuri Y."/>
            <person name="Ichikawa N."/>
            <person name="Fujita N."/>
            <person name="Omura S."/>
            <person name="Takahashi Y."/>
        </authorList>
    </citation>
    <scope>NUCLEOTIDE SEQUENCE [LARGE SCALE GENOMIC DNA]</scope>
    <source>
        <strain evidence="8">NBRC 103263 / KCTC 29153 / YM16-304</strain>
    </source>
</reference>
<feature type="transmembrane region" description="Helical" evidence="5">
    <location>
        <begin position="134"/>
        <end position="159"/>
    </location>
</feature>
<feature type="transmembrane region" description="Helical" evidence="5">
    <location>
        <begin position="266"/>
        <end position="285"/>
    </location>
</feature>
<evidence type="ECO:0000256" key="3">
    <source>
        <dbReference type="ARBA" id="ARBA00022989"/>
    </source>
</evidence>
<evidence type="ECO:0000313" key="8">
    <source>
        <dbReference type="Proteomes" id="UP000011863"/>
    </source>
</evidence>
<evidence type="ECO:0000256" key="1">
    <source>
        <dbReference type="ARBA" id="ARBA00004141"/>
    </source>
</evidence>
<dbReference type="Proteomes" id="UP000011863">
    <property type="component" value="Chromosome"/>
</dbReference>
<dbReference type="Pfam" id="PF12698">
    <property type="entry name" value="ABC2_membrane_3"/>
    <property type="match status" value="1"/>
</dbReference>
<feature type="domain" description="ABC-2 type transporter transmembrane" evidence="6">
    <location>
        <begin position="83"/>
        <end position="282"/>
    </location>
</feature>
<keyword evidence="8" id="KW-1185">Reference proteome</keyword>
<dbReference type="KEGG" id="aym:YM304_41500"/>
<evidence type="ECO:0000313" key="7">
    <source>
        <dbReference type="EMBL" id="BAN04464.1"/>
    </source>
</evidence>
<sequence>MTGMSRPTNGAQIVDRGFQRYDGPRVGLLRSIWSVTWQSIRATLGLGRPARHKIFPVAAVVIAYLPAVVFVGVSILIGDVLDPNEVADYASYYGFITAAILLFAGLVAPEVLVGDRRNGMLAMYLSTPLHRGTYLAAKALAVGLTLALVTLGPPLLVLIGYTLDNAGPDGFGNWMVVLGRIFLSAVGVSAALTAVSMAASSITDRRAFASIGVVLLALASPAVASALVDGAELSPSWRLIDVFSMPFELVFRIYGEPGNFPEVSTANILLANAAWTIGGLLVVAVKYSRMVVAR</sequence>
<dbReference type="EMBL" id="AP012057">
    <property type="protein sequence ID" value="BAN04464.1"/>
    <property type="molecule type" value="Genomic_DNA"/>
</dbReference>
<name>A0A6C7E9X1_ILUCY</name>
<protein>
    <recommendedName>
        <fullName evidence="6">ABC-2 type transporter transmembrane domain-containing protein</fullName>
    </recommendedName>
</protein>
<feature type="transmembrane region" description="Helical" evidence="5">
    <location>
        <begin position="207"/>
        <end position="228"/>
    </location>
</feature>
<evidence type="ECO:0000259" key="6">
    <source>
        <dbReference type="Pfam" id="PF12698"/>
    </source>
</evidence>
<keyword evidence="4 5" id="KW-0472">Membrane</keyword>
<proteinExistence type="predicted"/>
<feature type="transmembrane region" description="Helical" evidence="5">
    <location>
        <begin position="171"/>
        <end position="195"/>
    </location>
</feature>
<evidence type="ECO:0000256" key="4">
    <source>
        <dbReference type="ARBA" id="ARBA00023136"/>
    </source>
</evidence>
<dbReference type="InterPro" id="IPR013525">
    <property type="entry name" value="ABC2_TM"/>
</dbReference>
<gene>
    <name evidence="7" type="ORF">YM304_41500</name>
</gene>
<evidence type="ECO:0000256" key="2">
    <source>
        <dbReference type="ARBA" id="ARBA00022692"/>
    </source>
</evidence>
<evidence type="ECO:0000256" key="5">
    <source>
        <dbReference type="SAM" id="Phobius"/>
    </source>
</evidence>
<dbReference type="GO" id="GO:0140359">
    <property type="term" value="F:ABC-type transporter activity"/>
    <property type="evidence" value="ECO:0007669"/>
    <property type="project" value="InterPro"/>
</dbReference>
<organism evidence="7 8">
    <name type="scientific">Ilumatobacter coccineus (strain NBRC 103263 / KCTC 29153 / YM16-304)</name>
    <dbReference type="NCBI Taxonomy" id="1313172"/>
    <lineage>
        <taxon>Bacteria</taxon>
        <taxon>Bacillati</taxon>
        <taxon>Actinomycetota</taxon>
        <taxon>Acidimicrobiia</taxon>
        <taxon>Acidimicrobiales</taxon>
        <taxon>Ilumatobacteraceae</taxon>
        <taxon>Ilumatobacter</taxon>
    </lineage>
</organism>
<keyword evidence="2 5" id="KW-0812">Transmembrane</keyword>
<feature type="transmembrane region" description="Helical" evidence="5">
    <location>
        <begin position="90"/>
        <end position="113"/>
    </location>
</feature>
<dbReference type="AlphaFoldDB" id="A0A6C7E9X1"/>
<accession>A0A6C7E9X1</accession>
<keyword evidence="3 5" id="KW-1133">Transmembrane helix</keyword>
<dbReference type="GO" id="GO:0016020">
    <property type="term" value="C:membrane"/>
    <property type="evidence" value="ECO:0007669"/>
    <property type="project" value="UniProtKB-SubCell"/>
</dbReference>